<comment type="caution">
    <text evidence="1">The sequence shown here is derived from an EMBL/GenBank/DDBJ whole genome shotgun (WGS) entry which is preliminary data.</text>
</comment>
<sequence>MKESQTNITYRRLELKLSKIAAKIADAADLSRQAKELAVNSEHLLIDAQTEIDDLYISLKDCGPISETWPDA</sequence>
<protein>
    <submittedName>
        <fullName evidence="1">Uncharacterized protein</fullName>
    </submittedName>
</protein>
<name>A0A645A676_9ZZZZ</name>
<dbReference type="AlphaFoldDB" id="A0A645A676"/>
<accession>A0A645A676</accession>
<reference evidence="1" key="1">
    <citation type="submission" date="2019-08" db="EMBL/GenBank/DDBJ databases">
        <authorList>
            <person name="Kucharzyk K."/>
            <person name="Murdoch R.W."/>
            <person name="Higgins S."/>
            <person name="Loffler F."/>
        </authorList>
    </citation>
    <scope>NUCLEOTIDE SEQUENCE</scope>
</reference>
<organism evidence="1">
    <name type="scientific">bioreactor metagenome</name>
    <dbReference type="NCBI Taxonomy" id="1076179"/>
    <lineage>
        <taxon>unclassified sequences</taxon>
        <taxon>metagenomes</taxon>
        <taxon>ecological metagenomes</taxon>
    </lineage>
</organism>
<proteinExistence type="predicted"/>
<evidence type="ECO:0000313" key="1">
    <source>
        <dbReference type="EMBL" id="MPM47771.1"/>
    </source>
</evidence>
<gene>
    <name evidence="1" type="ORF">SDC9_94487</name>
</gene>
<dbReference type="EMBL" id="VSSQ01011812">
    <property type="protein sequence ID" value="MPM47771.1"/>
    <property type="molecule type" value="Genomic_DNA"/>
</dbReference>